<dbReference type="EMBL" id="VOUQ01000019">
    <property type="protein sequence ID" value="TXE27125.1"/>
    <property type="molecule type" value="Genomic_DNA"/>
</dbReference>
<dbReference type="AlphaFoldDB" id="A0A5C7C2Q8"/>
<gene>
    <name evidence="1" type="ORF">FOT62_22665</name>
</gene>
<dbReference type="RefSeq" id="WP_048797315.1">
    <property type="nucleotide sequence ID" value="NZ_VOUQ01000019.1"/>
</dbReference>
<evidence type="ECO:0000313" key="1">
    <source>
        <dbReference type="EMBL" id="TXE27125.1"/>
    </source>
</evidence>
<accession>A0A5C7C2Q8</accession>
<evidence type="ECO:0000313" key="2">
    <source>
        <dbReference type="Proteomes" id="UP000321126"/>
    </source>
</evidence>
<name>A0A5C7C2Q8_SERMA</name>
<organism evidence="1 2">
    <name type="scientific">Serratia marcescens</name>
    <dbReference type="NCBI Taxonomy" id="615"/>
    <lineage>
        <taxon>Bacteria</taxon>
        <taxon>Pseudomonadati</taxon>
        <taxon>Pseudomonadota</taxon>
        <taxon>Gammaproteobacteria</taxon>
        <taxon>Enterobacterales</taxon>
        <taxon>Yersiniaceae</taxon>
        <taxon>Serratia</taxon>
    </lineage>
</organism>
<protein>
    <submittedName>
        <fullName evidence="1">Uncharacterized protein</fullName>
    </submittedName>
</protein>
<dbReference type="Proteomes" id="UP000321126">
    <property type="component" value="Unassembled WGS sequence"/>
</dbReference>
<sequence>MLKMTAAQFNREYKVGSVFVLSTKLQDSNGKPVRTVAKADDIGSGAVVEINLEPWFTNIRNLTPTN</sequence>
<reference evidence="1 2" key="1">
    <citation type="submission" date="2019-07" db="EMBL/GenBank/DDBJ databases">
        <title>Serratia strains were isolated from fresh produce.</title>
        <authorList>
            <person name="Cho G.-S."/>
            <person name="Stein M."/>
            <person name="Lee W."/>
            <person name="Suh S.H."/>
            <person name="Franz C.M.A.P."/>
        </authorList>
    </citation>
    <scope>NUCLEOTIDE SEQUENCE [LARGE SCALE GENOMIC DNA]</scope>
    <source>
        <strain evidence="1 2">S16</strain>
    </source>
</reference>
<comment type="caution">
    <text evidence="1">The sequence shown here is derived from an EMBL/GenBank/DDBJ whole genome shotgun (WGS) entry which is preliminary data.</text>
</comment>
<proteinExistence type="predicted"/>